<evidence type="ECO:0000256" key="5">
    <source>
        <dbReference type="ARBA" id="ARBA00022553"/>
    </source>
</evidence>
<dbReference type="SMART" id="SM00387">
    <property type="entry name" value="HATPase_c"/>
    <property type="match status" value="1"/>
</dbReference>
<evidence type="ECO:0000256" key="8">
    <source>
        <dbReference type="ARBA" id="ARBA00022840"/>
    </source>
</evidence>
<dbReference type="SUPFAM" id="SSF52172">
    <property type="entry name" value="CheY-like"/>
    <property type="match status" value="1"/>
</dbReference>
<dbReference type="CDD" id="cd00082">
    <property type="entry name" value="HisKA"/>
    <property type="match status" value="1"/>
</dbReference>
<evidence type="ECO:0000256" key="13">
    <source>
        <dbReference type="SAM" id="SignalP"/>
    </source>
</evidence>
<keyword evidence="17" id="KW-1185">Reference proteome</keyword>
<keyword evidence="16" id="KW-0808">Transferase</keyword>
<dbReference type="PROSITE" id="PS50109">
    <property type="entry name" value="HIS_KIN"/>
    <property type="match status" value="1"/>
</dbReference>
<evidence type="ECO:0000256" key="4">
    <source>
        <dbReference type="ARBA" id="ARBA00022475"/>
    </source>
</evidence>
<dbReference type="Proteomes" id="UP000229366">
    <property type="component" value="Unassembled WGS sequence"/>
</dbReference>
<dbReference type="InterPro" id="IPR001789">
    <property type="entry name" value="Sig_transdc_resp-reg_receiver"/>
</dbReference>
<dbReference type="GO" id="GO:0005524">
    <property type="term" value="F:ATP binding"/>
    <property type="evidence" value="ECO:0007669"/>
    <property type="project" value="UniProtKB-KW"/>
</dbReference>
<evidence type="ECO:0000256" key="3">
    <source>
        <dbReference type="ARBA" id="ARBA00012438"/>
    </source>
</evidence>
<dbReference type="Pfam" id="PF00072">
    <property type="entry name" value="Response_reg"/>
    <property type="match status" value="1"/>
</dbReference>
<keyword evidence="13" id="KW-0732">Signal</keyword>
<dbReference type="SMART" id="SM00448">
    <property type="entry name" value="REC"/>
    <property type="match status" value="1"/>
</dbReference>
<comment type="subcellular location">
    <subcellularLocation>
        <location evidence="2">Cell membrane</location>
        <topology evidence="2">Multi-pass membrane protein</topology>
    </subcellularLocation>
</comment>
<evidence type="ECO:0000256" key="12">
    <source>
        <dbReference type="PROSITE-ProRule" id="PRU00169"/>
    </source>
</evidence>
<comment type="catalytic activity">
    <reaction evidence="1">
        <text>ATP + protein L-histidine = ADP + protein N-phospho-L-histidine.</text>
        <dbReference type="EC" id="2.7.13.3"/>
    </reaction>
</comment>
<keyword evidence="10" id="KW-0902">Two-component regulatory system</keyword>
<feature type="signal peptide" evidence="13">
    <location>
        <begin position="1"/>
        <end position="22"/>
    </location>
</feature>
<dbReference type="SUPFAM" id="SSF55874">
    <property type="entry name" value="ATPase domain of HSP90 chaperone/DNA topoisomerase II/histidine kinase"/>
    <property type="match status" value="1"/>
</dbReference>
<keyword evidence="5 12" id="KW-0597">Phosphoprotein</keyword>
<evidence type="ECO:0000313" key="16">
    <source>
        <dbReference type="EMBL" id="PJI79271.1"/>
    </source>
</evidence>
<dbReference type="InterPro" id="IPR003661">
    <property type="entry name" value="HisK_dim/P_dom"/>
</dbReference>
<keyword evidence="9" id="KW-1133">Transmembrane helix</keyword>
<evidence type="ECO:0000256" key="9">
    <source>
        <dbReference type="ARBA" id="ARBA00022989"/>
    </source>
</evidence>
<dbReference type="GO" id="GO:0000155">
    <property type="term" value="F:phosphorelay sensor kinase activity"/>
    <property type="evidence" value="ECO:0007669"/>
    <property type="project" value="InterPro"/>
</dbReference>
<evidence type="ECO:0000256" key="10">
    <source>
        <dbReference type="ARBA" id="ARBA00023012"/>
    </source>
</evidence>
<sequence>MHRFILKFTYVILCIATRLAHAGPFSASEKAWIDAHPIVRFSIHEKYAPYLQHDGVFQSLLLKLGECTRQQYTPIWRKSDQDGLEQLVNGQVDFIIDPPEVSSRVLQFGTLSESIFWGHDAVVTKIDQSLLRLTDHSRIAYFKRGFESPPASSSQSDSDLSSSNELLQALIRNDIEALIMPIRLAKQLIHTTQELDLKIDGIYGREPFAYRWLISFHNSPLQSILKHFLDDLDPLESRRLFTLNETQLVSESRSGHHRALPWLSTVLLLMIGGIVFYQLQRKYFLQKQAAIALMHSKDLAEKANAAKSAFLATMSHEIRTPMNAILGVQELLLGSADFPKKDKPLLKSAQASAESLLGMLNQVLDISKIEAGKLTLNLEPSNLHQLLIDIHSAFTTVAQKQNLLLHTTIDPRMAEVLMIDSLRLRQVLQNLLSNAIKFTSQGEIYFSITVLADDHAGQLIEFRVIDTGVGMGSAQIELALQAFEQVPSSQESGLCEQTRGTGLGLTITNHLVNSMNSHLYFESAPGFGSNVHFSVAFPRTSIAASKVSFFDALAEHPRRIIAKRKGGRSNPIQALVVEDHPASRQILSLQLEVLGIQTQVCENALLALELLGNHSFDLLLTDQSMPGMQGSDLARDIRSTGNTSLIIIGVTADIYALDSRHQFLSAGMNSILIKPLSLGALENELLRYFDSNTSTEITEEPYSFEIFSNLIGDDPQKILIVLEEIQKVHDEVLTKLQSAQEGYLIDKADFLSWVHKVKGGAQLLQASQFIDACIRLEASEPQNDLLAKCIAEFIALLEEQNRIIQTYKVQYMP</sequence>
<dbReference type="InterPro" id="IPR003594">
    <property type="entry name" value="HATPase_dom"/>
</dbReference>
<dbReference type="AlphaFoldDB" id="A0A2M8VQ21"/>
<dbReference type="SUPFAM" id="SSF47384">
    <property type="entry name" value="Homodimeric domain of signal transducing histidine kinase"/>
    <property type="match status" value="1"/>
</dbReference>
<feature type="chain" id="PRO_5014851011" description="histidine kinase" evidence="13">
    <location>
        <begin position="23"/>
        <end position="813"/>
    </location>
</feature>
<reference evidence="16 17" key="1">
    <citation type="submission" date="2017-11" db="EMBL/GenBank/DDBJ databases">
        <title>Genomic Encyclopedia of Type Strains, Phase III (KMG-III): the genomes of soil and plant-associated and newly described type strains.</title>
        <authorList>
            <person name="Whitman W."/>
        </authorList>
    </citation>
    <scope>NUCLEOTIDE SEQUENCE [LARGE SCALE GENOMIC DNA]</scope>
    <source>
        <strain evidence="16 17">UB-Domo-W1</strain>
    </source>
</reference>
<dbReference type="InterPro" id="IPR004358">
    <property type="entry name" value="Sig_transdc_His_kin-like_C"/>
</dbReference>
<dbReference type="Gene3D" id="1.10.287.130">
    <property type="match status" value="1"/>
</dbReference>
<dbReference type="OrthoDB" id="9796305at2"/>
<dbReference type="Gene3D" id="3.40.50.2300">
    <property type="match status" value="1"/>
</dbReference>
<dbReference type="CDD" id="cd17546">
    <property type="entry name" value="REC_hyHK_CKI1_RcsC-like"/>
    <property type="match status" value="1"/>
</dbReference>
<evidence type="ECO:0000256" key="7">
    <source>
        <dbReference type="ARBA" id="ARBA00022741"/>
    </source>
</evidence>
<feature type="domain" description="Histidine kinase" evidence="14">
    <location>
        <begin position="313"/>
        <end position="541"/>
    </location>
</feature>
<gene>
    <name evidence="16" type="ORF">B0G85_1375</name>
</gene>
<keyword evidence="8" id="KW-0067">ATP-binding</keyword>
<evidence type="ECO:0000259" key="14">
    <source>
        <dbReference type="PROSITE" id="PS50109"/>
    </source>
</evidence>
<comment type="caution">
    <text evidence="16">The sequence shown here is derived from an EMBL/GenBank/DDBJ whole genome shotgun (WGS) entry which is preliminary data.</text>
</comment>
<feature type="domain" description="Response regulatory" evidence="15">
    <location>
        <begin position="573"/>
        <end position="689"/>
    </location>
</feature>
<dbReference type="Pfam" id="PF02518">
    <property type="entry name" value="HATPase_c"/>
    <property type="match status" value="1"/>
</dbReference>
<dbReference type="InterPro" id="IPR036890">
    <property type="entry name" value="HATPase_C_sf"/>
</dbReference>
<keyword evidence="7" id="KW-0547">Nucleotide-binding</keyword>
<keyword evidence="11" id="KW-0472">Membrane</keyword>
<dbReference type="SMART" id="SM00388">
    <property type="entry name" value="HisKA"/>
    <property type="match status" value="1"/>
</dbReference>
<dbReference type="Gene3D" id="3.40.190.10">
    <property type="entry name" value="Periplasmic binding protein-like II"/>
    <property type="match status" value="2"/>
</dbReference>
<evidence type="ECO:0000256" key="6">
    <source>
        <dbReference type="ARBA" id="ARBA00022692"/>
    </source>
</evidence>
<keyword evidence="6" id="KW-0812">Transmembrane</keyword>
<keyword evidence="4" id="KW-1003">Cell membrane</keyword>
<evidence type="ECO:0000256" key="2">
    <source>
        <dbReference type="ARBA" id="ARBA00004651"/>
    </source>
</evidence>
<dbReference type="PROSITE" id="PS50110">
    <property type="entry name" value="RESPONSE_REGULATORY"/>
    <property type="match status" value="1"/>
</dbReference>
<name>A0A2M8VQ21_9BURK</name>
<evidence type="ECO:0000313" key="17">
    <source>
        <dbReference type="Proteomes" id="UP000229366"/>
    </source>
</evidence>
<accession>A0A2M8VQ21</accession>
<evidence type="ECO:0000256" key="11">
    <source>
        <dbReference type="ARBA" id="ARBA00023136"/>
    </source>
</evidence>
<dbReference type="InterPro" id="IPR011006">
    <property type="entry name" value="CheY-like_superfamily"/>
</dbReference>
<evidence type="ECO:0000259" key="15">
    <source>
        <dbReference type="PROSITE" id="PS50110"/>
    </source>
</evidence>
<dbReference type="PANTHER" id="PTHR45339">
    <property type="entry name" value="HYBRID SIGNAL TRANSDUCTION HISTIDINE KINASE J"/>
    <property type="match status" value="1"/>
</dbReference>
<dbReference type="PANTHER" id="PTHR45339:SF1">
    <property type="entry name" value="HYBRID SIGNAL TRANSDUCTION HISTIDINE KINASE J"/>
    <property type="match status" value="1"/>
</dbReference>
<dbReference type="Pfam" id="PF00512">
    <property type="entry name" value="HisKA"/>
    <property type="match status" value="1"/>
</dbReference>
<dbReference type="RefSeq" id="WP_100379696.1">
    <property type="nucleotide sequence ID" value="NZ_CBCSBW010000003.1"/>
</dbReference>
<feature type="modified residue" description="4-aspartylphosphate" evidence="12">
    <location>
        <position position="622"/>
    </location>
</feature>
<protein>
    <recommendedName>
        <fullName evidence="3">histidine kinase</fullName>
        <ecNumber evidence="3">2.7.13.3</ecNumber>
    </recommendedName>
</protein>
<dbReference type="EC" id="2.7.13.3" evidence="3"/>
<keyword evidence="16" id="KW-0418">Kinase</keyword>
<dbReference type="SUPFAM" id="SSF47226">
    <property type="entry name" value="Histidine-containing phosphotransfer domain, HPT domain"/>
    <property type="match status" value="1"/>
</dbReference>
<dbReference type="InterPro" id="IPR036641">
    <property type="entry name" value="HPT_dom_sf"/>
</dbReference>
<dbReference type="EMBL" id="PGTX01000003">
    <property type="protein sequence ID" value="PJI79271.1"/>
    <property type="molecule type" value="Genomic_DNA"/>
</dbReference>
<proteinExistence type="predicted"/>
<dbReference type="InterPro" id="IPR005467">
    <property type="entry name" value="His_kinase_dom"/>
</dbReference>
<dbReference type="SUPFAM" id="SSF53850">
    <property type="entry name" value="Periplasmic binding protein-like II"/>
    <property type="match status" value="1"/>
</dbReference>
<dbReference type="InterPro" id="IPR036097">
    <property type="entry name" value="HisK_dim/P_sf"/>
</dbReference>
<dbReference type="PRINTS" id="PR00344">
    <property type="entry name" value="BCTRLSENSOR"/>
</dbReference>
<dbReference type="Gene3D" id="3.30.565.10">
    <property type="entry name" value="Histidine kinase-like ATPase, C-terminal domain"/>
    <property type="match status" value="1"/>
</dbReference>
<dbReference type="GO" id="GO:0005886">
    <property type="term" value="C:plasma membrane"/>
    <property type="evidence" value="ECO:0007669"/>
    <property type="project" value="UniProtKB-SubCell"/>
</dbReference>
<organism evidence="16 17">
    <name type="scientific">Polynucleobacter brandtiae</name>
    <dbReference type="NCBI Taxonomy" id="1938816"/>
    <lineage>
        <taxon>Bacteria</taxon>
        <taxon>Pseudomonadati</taxon>
        <taxon>Pseudomonadota</taxon>
        <taxon>Betaproteobacteria</taxon>
        <taxon>Burkholderiales</taxon>
        <taxon>Burkholderiaceae</taxon>
        <taxon>Polynucleobacter</taxon>
    </lineage>
</organism>
<evidence type="ECO:0000256" key="1">
    <source>
        <dbReference type="ARBA" id="ARBA00000085"/>
    </source>
</evidence>